<keyword evidence="4" id="KW-1003">Cell membrane</keyword>
<sequence>MTDILLDVLPVFLIIALGWAAVVSGFLKAELGDALGDFVFRIGVPVLLFRTVATADFSGGSPWGLWVAYFGGVAVTWTAGHLVATRFFASDARFGVIAGVSSAFANTVFVGLPLVIRLLDQKGVAALAILISVHLPVMMITGTLLMERAARRTEGRPPRPLKTVLAQVAGTLARNPLVIGILLGSAVRTLGVPLGGVVGATLDQIAATAGPTALLSIGMAVRRYGVRDNLGLAAVIAALKLVVLPATVFGLTRLVAIEPTWAAAMVLTAAVPTGVNAYLIANHFGVGHGLASSVITLTTLFGVVTVTVWAWVLGF</sequence>
<dbReference type="PANTHER" id="PTHR36838:SF3">
    <property type="entry name" value="TRANSPORTER AUXIN EFFLUX CARRIER EC FAMILY"/>
    <property type="match status" value="1"/>
</dbReference>
<dbReference type="GO" id="GO:0055085">
    <property type="term" value="P:transmembrane transport"/>
    <property type="evidence" value="ECO:0007669"/>
    <property type="project" value="InterPro"/>
</dbReference>
<keyword evidence="3" id="KW-0813">Transport</keyword>
<feature type="transmembrane region" description="Helical" evidence="8">
    <location>
        <begin position="293"/>
        <end position="312"/>
    </location>
</feature>
<dbReference type="RefSeq" id="WP_126539935.1">
    <property type="nucleotide sequence ID" value="NZ_BSPM01000002.1"/>
</dbReference>
<evidence type="ECO:0000256" key="2">
    <source>
        <dbReference type="ARBA" id="ARBA00010145"/>
    </source>
</evidence>
<evidence type="ECO:0000256" key="8">
    <source>
        <dbReference type="SAM" id="Phobius"/>
    </source>
</evidence>
<dbReference type="InterPro" id="IPR004776">
    <property type="entry name" value="Mem_transp_PIN-like"/>
</dbReference>
<accession>A0A4R6RD59</accession>
<evidence type="ECO:0000256" key="3">
    <source>
        <dbReference type="ARBA" id="ARBA00022448"/>
    </source>
</evidence>
<keyword evidence="10" id="KW-1185">Reference proteome</keyword>
<comment type="subcellular location">
    <subcellularLocation>
        <location evidence="1">Cell membrane</location>
        <topology evidence="1">Multi-pass membrane protein</topology>
    </subcellularLocation>
</comment>
<dbReference type="EMBL" id="SNXY01000008">
    <property type="protein sequence ID" value="TDP84079.1"/>
    <property type="molecule type" value="Genomic_DNA"/>
</dbReference>
<evidence type="ECO:0000256" key="5">
    <source>
        <dbReference type="ARBA" id="ARBA00022692"/>
    </source>
</evidence>
<proteinExistence type="inferred from homology"/>
<dbReference type="Pfam" id="PF03547">
    <property type="entry name" value="Mem_trans"/>
    <property type="match status" value="1"/>
</dbReference>
<comment type="caution">
    <text evidence="9">The sequence shown here is derived from an EMBL/GenBank/DDBJ whole genome shotgun (WGS) entry which is preliminary data.</text>
</comment>
<dbReference type="PANTHER" id="PTHR36838">
    <property type="entry name" value="AUXIN EFFLUX CARRIER FAMILY PROTEIN"/>
    <property type="match status" value="1"/>
</dbReference>
<dbReference type="Proteomes" id="UP000294547">
    <property type="component" value="Unassembled WGS sequence"/>
</dbReference>
<evidence type="ECO:0000256" key="1">
    <source>
        <dbReference type="ARBA" id="ARBA00004651"/>
    </source>
</evidence>
<evidence type="ECO:0000313" key="10">
    <source>
        <dbReference type="Proteomes" id="UP000294547"/>
    </source>
</evidence>
<feature type="transmembrane region" description="Helical" evidence="8">
    <location>
        <begin position="6"/>
        <end position="26"/>
    </location>
</feature>
<dbReference type="InterPro" id="IPR038770">
    <property type="entry name" value="Na+/solute_symporter_sf"/>
</dbReference>
<evidence type="ECO:0000256" key="4">
    <source>
        <dbReference type="ARBA" id="ARBA00022475"/>
    </source>
</evidence>
<dbReference type="GO" id="GO:0005886">
    <property type="term" value="C:plasma membrane"/>
    <property type="evidence" value="ECO:0007669"/>
    <property type="project" value="UniProtKB-SubCell"/>
</dbReference>
<evidence type="ECO:0000313" key="9">
    <source>
        <dbReference type="EMBL" id="TDP84079.1"/>
    </source>
</evidence>
<dbReference type="AlphaFoldDB" id="A0A4R6RD59"/>
<feature type="transmembrane region" description="Helical" evidence="8">
    <location>
        <begin position="63"/>
        <end position="84"/>
    </location>
</feature>
<evidence type="ECO:0008006" key="11">
    <source>
        <dbReference type="Google" id="ProtNLM"/>
    </source>
</evidence>
<gene>
    <name evidence="9" type="ORF">EDD54_2682</name>
</gene>
<keyword evidence="7 8" id="KW-0472">Membrane</keyword>
<protein>
    <recommendedName>
        <fullName evidence="11">AEC family transporter</fullName>
    </recommendedName>
</protein>
<keyword evidence="6 8" id="KW-1133">Transmembrane helix</keyword>
<evidence type="ECO:0000256" key="6">
    <source>
        <dbReference type="ARBA" id="ARBA00022989"/>
    </source>
</evidence>
<feature type="transmembrane region" description="Helical" evidence="8">
    <location>
        <begin position="229"/>
        <end position="249"/>
    </location>
</feature>
<feature type="transmembrane region" description="Helical" evidence="8">
    <location>
        <begin position="125"/>
        <end position="146"/>
    </location>
</feature>
<dbReference type="OrthoDB" id="9810457at2"/>
<keyword evidence="5 8" id="KW-0812">Transmembrane</keyword>
<feature type="transmembrane region" description="Helical" evidence="8">
    <location>
        <begin position="96"/>
        <end position="119"/>
    </location>
</feature>
<comment type="similarity">
    <text evidence="2">Belongs to the auxin efflux carrier (TC 2.A.69) family.</text>
</comment>
<dbReference type="Gene3D" id="1.20.1530.20">
    <property type="match status" value="1"/>
</dbReference>
<organism evidence="9 10">
    <name type="scientific">Oharaeibacter diazotrophicus</name>
    <dbReference type="NCBI Taxonomy" id="1920512"/>
    <lineage>
        <taxon>Bacteria</taxon>
        <taxon>Pseudomonadati</taxon>
        <taxon>Pseudomonadota</taxon>
        <taxon>Alphaproteobacteria</taxon>
        <taxon>Hyphomicrobiales</taxon>
        <taxon>Pleomorphomonadaceae</taxon>
        <taxon>Oharaeibacter</taxon>
    </lineage>
</organism>
<reference evidence="9 10" key="1">
    <citation type="submission" date="2019-03" db="EMBL/GenBank/DDBJ databases">
        <title>Genomic Encyclopedia of Type Strains, Phase IV (KMG-IV): sequencing the most valuable type-strain genomes for metagenomic binning, comparative biology and taxonomic classification.</title>
        <authorList>
            <person name="Goeker M."/>
        </authorList>
    </citation>
    <scope>NUCLEOTIDE SEQUENCE [LARGE SCALE GENOMIC DNA]</scope>
    <source>
        <strain evidence="9 10">DSM 102969</strain>
    </source>
</reference>
<name>A0A4R6RD59_9HYPH</name>
<evidence type="ECO:0000256" key="7">
    <source>
        <dbReference type="ARBA" id="ARBA00023136"/>
    </source>
</evidence>
<feature type="transmembrane region" description="Helical" evidence="8">
    <location>
        <begin position="261"/>
        <end position="281"/>
    </location>
</feature>